<reference evidence="3 4" key="1">
    <citation type="journal article" date="2016" name="Nat. Commun.">
        <title>Thousands of microbial genomes shed light on interconnected biogeochemical processes in an aquifer system.</title>
        <authorList>
            <person name="Anantharaman K."/>
            <person name="Brown C.T."/>
            <person name="Hug L.A."/>
            <person name="Sharon I."/>
            <person name="Castelle C.J."/>
            <person name="Probst A.J."/>
            <person name="Thomas B.C."/>
            <person name="Singh A."/>
            <person name="Wilkins M.J."/>
            <person name="Karaoz U."/>
            <person name="Brodie E.L."/>
            <person name="Williams K.H."/>
            <person name="Hubbard S.S."/>
            <person name="Banfield J.F."/>
        </authorList>
    </citation>
    <scope>NUCLEOTIDE SEQUENCE [LARGE SCALE GENOMIC DNA]</scope>
</reference>
<feature type="region of interest" description="Disordered" evidence="1">
    <location>
        <begin position="69"/>
        <end position="233"/>
    </location>
</feature>
<keyword evidence="2" id="KW-1133">Transmembrane helix</keyword>
<dbReference type="EMBL" id="MHKO01000023">
    <property type="protein sequence ID" value="OGY92348.1"/>
    <property type="molecule type" value="Genomic_DNA"/>
</dbReference>
<dbReference type="AlphaFoldDB" id="A0A1G2BTK8"/>
<evidence type="ECO:0000313" key="4">
    <source>
        <dbReference type="Proteomes" id="UP000178109"/>
    </source>
</evidence>
<evidence type="ECO:0000256" key="1">
    <source>
        <dbReference type="SAM" id="MobiDB-lite"/>
    </source>
</evidence>
<protein>
    <submittedName>
        <fullName evidence="3">Uncharacterized protein</fullName>
    </submittedName>
</protein>
<sequence>MKKERDYRNLQYNGATMSLSHINWRIWVTSVLFMFLLLTFMPARFSVRLDKPSRRPVFIEFEEMEYNPPESRRVEAIRPPPPKPQPKEEVVVSRSTGGARGGASAPRQELPSSNRIPDYARKYEPPPMGTAQVRRRPIPDMSRDIPTPAGPDITTRHRGDYELPPSSPQRVERPTGQIGGGGVGPPIGLPTSPLHDLSKGGGVTGGGEGAKGRGGAGSSGRGGGIGQGGGGRGNVRGLGDGDYELLGTLKFSDFSPGSSLAKALADIVMIEGRLSNLNAQDYVTDQMKVALKPEGMYGLQAELPEGLAFILKYNRNKRILEEIVILAKPGVTKPRDYDNKIIATVRVIAKSLR</sequence>
<proteinExistence type="predicted"/>
<dbReference type="Proteomes" id="UP000178109">
    <property type="component" value="Unassembled WGS sequence"/>
</dbReference>
<keyword evidence="2" id="KW-0472">Membrane</keyword>
<organism evidence="3 4">
    <name type="scientific">Candidatus Komeilibacteria bacterium RIFCSPLOWO2_02_FULL_48_11</name>
    <dbReference type="NCBI Taxonomy" id="1798553"/>
    <lineage>
        <taxon>Bacteria</taxon>
        <taxon>Candidatus Komeiliibacteriota</taxon>
    </lineage>
</organism>
<dbReference type="STRING" id="1798553.A3H70_04520"/>
<evidence type="ECO:0000256" key="2">
    <source>
        <dbReference type="SAM" id="Phobius"/>
    </source>
</evidence>
<feature type="compositionally biased region" description="Low complexity" evidence="1">
    <location>
        <begin position="92"/>
        <end position="107"/>
    </location>
</feature>
<feature type="compositionally biased region" description="Gly residues" evidence="1">
    <location>
        <begin position="199"/>
        <end position="233"/>
    </location>
</feature>
<accession>A0A1G2BTK8</accession>
<keyword evidence="2" id="KW-0812">Transmembrane</keyword>
<feature type="transmembrane region" description="Helical" evidence="2">
    <location>
        <begin position="24"/>
        <end position="45"/>
    </location>
</feature>
<comment type="caution">
    <text evidence="3">The sequence shown here is derived from an EMBL/GenBank/DDBJ whole genome shotgun (WGS) entry which is preliminary data.</text>
</comment>
<gene>
    <name evidence="3" type="ORF">A3H70_04520</name>
</gene>
<evidence type="ECO:0000313" key="3">
    <source>
        <dbReference type="EMBL" id="OGY92348.1"/>
    </source>
</evidence>
<name>A0A1G2BTK8_9BACT</name>